<accession>A0A2H0LZQ8</accession>
<evidence type="ECO:0000313" key="3">
    <source>
        <dbReference type="EMBL" id="PIQ88965.1"/>
    </source>
</evidence>
<dbReference type="GO" id="GO:0016625">
    <property type="term" value="F:oxidoreductase activity, acting on the aldehyde or oxo group of donors, iron-sulfur protein as acceptor"/>
    <property type="evidence" value="ECO:0007669"/>
    <property type="project" value="UniProtKB-ARBA"/>
</dbReference>
<sequence length="242" mass="26162">MEKTFNLPQSLVDIPTHYCPGCGHGVAHRLICEVVDELGIRDKIIGVAPIGCAVIAYKYWDFDCCEAAHGRALAVAVGIKRCRPEAIVFTYQGDGDLAAIGCAETIHAANRGENLTTIFINNTVYGMTGGQMAPTTLLNQKTATTPGGRKAKFEGYPLKISELLAPLPGVAYIERVSTDSPQKIIAAKKAIKQAFVNQQQEKGFSLVEILSPCPTYLGMKPPDAAKWISEVLSKEFPLGRIK</sequence>
<gene>
    <name evidence="3" type="ORF">COV72_05515</name>
</gene>
<keyword evidence="1" id="KW-0560">Oxidoreductase</keyword>
<evidence type="ECO:0000259" key="2">
    <source>
        <dbReference type="Pfam" id="PF02775"/>
    </source>
</evidence>
<organism evidence="3 4">
    <name type="scientific">Candidatus Ghiorseimicrobium undicola</name>
    <dbReference type="NCBI Taxonomy" id="1974746"/>
    <lineage>
        <taxon>Bacteria</taxon>
        <taxon>Pseudomonadati</taxon>
        <taxon>Candidatus Omnitrophota</taxon>
        <taxon>Candidatus Ghiorseimicrobium</taxon>
    </lineage>
</organism>
<comment type="caution">
    <text evidence="3">The sequence shown here is derived from an EMBL/GenBank/DDBJ whole genome shotgun (WGS) entry which is preliminary data.</text>
</comment>
<proteinExistence type="predicted"/>
<dbReference type="Proteomes" id="UP000229641">
    <property type="component" value="Unassembled WGS sequence"/>
</dbReference>
<evidence type="ECO:0000256" key="1">
    <source>
        <dbReference type="ARBA" id="ARBA00023002"/>
    </source>
</evidence>
<dbReference type="PANTHER" id="PTHR48084:SF3">
    <property type="entry name" value="SUBUNIT OF PYRUVATE:FLAVODOXIN OXIDOREDUCTASE"/>
    <property type="match status" value="1"/>
</dbReference>
<dbReference type="GO" id="GO:0044281">
    <property type="term" value="P:small molecule metabolic process"/>
    <property type="evidence" value="ECO:0007669"/>
    <property type="project" value="UniProtKB-ARBA"/>
</dbReference>
<dbReference type="AlphaFoldDB" id="A0A2H0LZQ8"/>
<protein>
    <submittedName>
        <fullName evidence="3">2-oxoglutarate oxidoreductase</fullName>
    </submittedName>
</protein>
<feature type="domain" description="Thiamine pyrophosphate enzyme TPP-binding" evidence="2">
    <location>
        <begin position="66"/>
        <end position="209"/>
    </location>
</feature>
<dbReference type="InterPro" id="IPR051457">
    <property type="entry name" value="2-oxoacid:Fd_oxidoreductase"/>
</dbReference>
<dbReference type="PANTHER" id="PTHR48084">
    <property type="entry name" value="2-OXOGLUTARATE OXIDOREDUCTASE SUBUNIT KORB-RELATED"/>
    <property type="match status" value="1"/>
</dbReference>
<reference evidence="3 4" key="1">
    <citation type="submission" date="2017-09" db="EMBL/GenBank/DDBJ databases">
        <title>Depth-based differentiation of microbial function through sediment-hosted aquifers and enrichment of novel symbionts in the deep terrestrial subsurface.</title>
        <authorList>
            <person name="Probst A.J."/>
            <person name="Ladd B."/>
            <person name="Jarett J.K."/>
            <person name="Geller-Mcgrath D.E."/>
            <person name="Sieber C.M."/>
            <person name="Emerson J.B."/>
            <person name="Anantharaman K."/>
            <person name="Thomas B.C."/>
            <person name="Malmstrom R."/>
            <person name="Stieglmeier M."/>
            <person name="Klingl A."/>
            <person name="Woyke T."/>
            <person name="Ryan C.M."/>
            <person name="Banfield J.F."/>
        </authorList>
    </citation>
    <scope>NUCLEOTIDE SEQUENCE [LARGE SCALE GENOMIC DNA]</scope>
    <source>
        <strain evidence="3">CG11_big_fil_rev_8_21_14_0_20_42_13</strain>
    </source>
</reference>
<dbReference type="GO" id="GO:0030976">
    <property type="term" value="F:thiamine pyrophosphate binding"/>
    <property type="evidence" value="ECO:0007669"/>
    <property type="project" value="InterPro"/>
</dbReference>
<dbReference type="SUPFAM" id="SSF52518">
    <property type="entry name" value="Thiamin diphosphate-binding fold (THDP-binding)"/>
    <property type="match status" value="1"/>
</dbReference>
<dbReference type="EMBL" id="PCWA01000080">
    <property type="protein sequence ID" value="PIQ88965.1"/>
    <property type="molecule type" value="Genomic_DNA"/>
</dbReference>
<dbReference type="InterPro" id="IPR029061">
    <property type="entry name" value="THDP-binding"/>
</dbReference>
<dbReference type="Gene3D" id="3.40.50.970">
    <property type="match status" value="1"/>
</dbReference>
<dbReference type="Pfam" id="PF02775">
    <property type="entry name" value="TPP_enzyme_C"/>
    <property type="match status" value="1"/>
</dbReference>
<evidence type="ECO:0000313" key="4">
    <source>
        <dbReference type="Proteomes" id="UP000229641"/>
    </source>
</evidence>
<dbReference type="InterPro" id="IPR011766">
    <property type="entry name" value="TPP_enzyme_TPP-bd"/>
</dbReference>
<name>A0A2H0LZQ8_9BACT</name>
<dbReference type="GO" id="GO:0045333">
    <property type="term" value="P:cellular respiration"/>
    <property type="evidence" value="ECO:0007669"/>
    <property type="project" value="UniProtKB-ARBA"/>
</dbReference>